<dbReference type="InterPro" id="IPR055685">
    <property type="entry name" value="DUF7261"/>
</dbReference>
<dbReference type="Proteomes" id="UP000198518">
    <property type="component" value="Unassembled WGS sequence"/>
</dbReference>
<protein>
    <submittedName>
        <fullName evidence="1">Uncharacterized protein</fullName>
    </submittedName>
</protein>
<keyword evidence="2" id="KW-1185">Reference proteome</keyword>
<dbReference type="InterPro" id="IPR006311">
    <property type="entry name" value="TAT_signal"/>
</dbReference>
<name>A0A1I0P290_9EURY</name>
<organism evidence="1 2">
    <name type="scientific">Halobacterium jilantaiense</name>
    <dbReference type="NCBI Taxonomy" id="355548"/>
    <lineage>
        <taxon>Archaea</taxon>
        <taxon>Methanobacteriati</taxon>
        <taxon>Methanobacteriota</taxon>
        <taxon>Stenosarchaea group</taxon>
        <taxon>Halobacteria</taxon>
        <taxon>Halobacteriales</taxon>
        <taxon>Halobacteriaceae</taxon>
        <taxon>Halobacterium</taxon>
    </lineage>
</organism>
<sequence>MGVVRVTRRGQLVLVAAAVAALALVPVAAAYLQFGYAPDVADPDADHGERVASELDRLVDDAAERATGRPWSEREAAVRELRAALGPPVDTLERSRLGDAVAVHVTENESAVAGVACPSGRGRAFGDCERDGGVVLQERANETVVVAVALDVRVTTPDGTTTFTRVLQPR</sequence>
<dbReference type="RefSeq" id="WP_089668563.1">
    <property type="nucleotide sequence ID" value="NZ_FOJA01000001.1"/>
</dbReference>
<accession>A0A1I0P290</accession>
<dbReference type="PROSITE" id="PS51318">
    <property type="entry name" value="TAT"/>
    <property type="match status" value="1"/>
</dbReference>
<reference evidence="1 2" key="1">
    <citation type="submission" date="2016-10" db="EMBL/GenBank/DDBJ databases">
        <authorList>
            <person name="de Groot N.N."/>
        </authorList>
    </citation>
    <scope>NUCLEOTIDE SEQUENCE [LARGE SCALE GENOMIC DNA]</scope>
    <source>
        <strain evidence="1 2">CGMCC 1.5337</strain>
    </source>
</reference>
<dbReference type="AlphaFoldDB" id="A0A1I0P290"/>
<dbReference type="EMBL" id="FOJA01000001">
    <property type="protein sequence ID" value="SEW08099.1"/>
    <property type="molecule type" value="Genomic_DNA"/>
</dbReference>
<dbReference type="STRING" id="355548.SAMN04487945_1328"/>
<dbReference type="Pfam" id="PF23922">
    <property type="entry name" value="DUF7261"/>
    <property type="match status" value="1"/>
</dbReference>
<evidence type="ECO:0000313" key="2">
    <source>
        <dbReference type="Proteomes" id="UP000198518"/>
    </source>
</evidence>
<evidence type="ECO:0000313" key="1">
    <source>
        <dbReference type="EMBL" id="SEW08099.1"/>
    </source>
</evidence>
<gene>
    <name evidence="1" type="ORF">SAMN04487945_1328</name>
</gene>
<proteinExistence type="predicted"/>